<reference evidence="7 8" key="1">
    <citation type="submission" date="2020-04" db="EMBL/GenBank/DDBJ databases">
        <title>CFH 90308 Microbacterium sp.</title>
        <authorList>
            <person name="Nie G."/>
            <person name="Ming H."/>
            <person name="Xia T."/>
        </authorList>
    </citation>
    <scope>NUCLEOTIDE SEQUENCE [LARGE SCALE GENOMIC DNA]</scope>
    <source>
        <strain evidence="7 8">CFH 90308</strain>
    </source>
</reference>
<keyword evidence="3 5" id="KW-0554">One-carbon metabolism</keyword>
<dbReference type="Pfam" id="PF01227">
    <property type="entry name" value="GTP_cyclohydroI"/>
    <property type="match status" value="1"/>
</dbReference>
<dbReference type="PANTHER" id="PTHR11109">
    <property type="entry name" value="GTP CYCLOHYDROLASE I"/>
    <property type="match status" value="1"/>
</dbReference>
<evidence type="ECO:0000256" key="4">
    <source>
        <dbReference type="ARBA" id="ARBA00022801"/>
    </source>
</evidence>
<organism evidence="7 8">
    <name type="scientific">Microbacterium salsuginis</name>
    <dbReference type="NCBI Taxonomy" id="2722803"/>
    <lineage>
        <taxon>Bacteria</taxon>
        <taxon>Bacillati</taxon>
        <taxon>Actinomycetota</taxon>
        <taxon>Actinomycetes</taxon>
        <taxon>Micrococcales</taxon>
        <taxon>Microbacteriaceae</taxon>
        <taxon>Microbacterium</taxon>
    </lineage>
</organism>
<evidence type="ECO:0000256" key="5">
    <source>
        <dbReference type="HAMAP-Rule" id="MF_00223"/>
    </source>
</evidence>
<dbReference type="InterPro" id="IPR020602">
    <property type="entry name" value="GTP_CycHdrlase_I_dom"/>
</dbReference>
<dbReference type="InterPro" id="IPR043133">
    <property type="entry name" value="GTP-CH-I_C/QueF"/>
</dbReference>
<accession>A0ABX1K6N2</accession>
<keyword evidence="8" id="KW-1185">Reference proteome</keyword>
<protein>
    <recommendedName>
        <fullName evidence="5">GTP cyclohydrolase 1</fullName>
        <ecNumber evidence="5">3.5.4.16</ecNumber>
    </recommendedName>
    <alternativeName>
        <fullName evidence="5">GTP cyclohydrolase I</fullName>
        <shortName evidence="5">GTP-CH-I</shortName>
    </alternativeName>
</protein>
<comment type="caution">
    <text evidence="7">The sequence shown here is derived from an EMBL/GenBank/DDBJ whole genome shotgun (WGS) entry which is preliminary data.</text>
</comment>
<evidence type="ECO:0000256" key="2">
    <source>
        <dbReference type="ARBA" id="ARBA00005080"/>
    </source>
</evidence>
<dbReference type="InterPro" id="IPR043134">
    <property type="entry name" value="GTP-CH-I_N"/>
</dbReference>
<dbReference type="PANTHER" id="PTHR11109:SF7">
    <property type="entry name" value="GTP CYCLOHYDROLASE 1"/>
    <property type="match status" value="1"/>
</dbReference>
<feature type="domain" description="GTP cyclohydrolase I" evidence="6">
    <location>
        <begin position="26"/>
        <end position="194"/>
    </location>
</feature>
<sequence length="200" mass="21344">MTITAGAAPLHAVPDDAPFDRERAMNAVADLLIALGRDLDDEDLADTPRRVADGFIEMLTPVPFEMTTFPNDDGYDEPVLVRGISFASLCRHHLLPFRGTATVGYLPGARLVGLSKLARVVDYHARGLQVQESLTAQIARTLESTLAPRAVGVVIEAEHLCMSVRGIRSEGATTVTTAFRGEFAGDPAAQARFAPAASST</sequence>
<dbReference type="Gene3D" id="1.10.286.10">
    <property type="match status" value="1"/>
</dbReference>
<dbReference type="NCBIfam" id="NF006826">
    <property type="entry name" value="PRK09347.1-3"/>
    <property type="match status" value="1"/>
</dbReference>
<keyword evidence="5" id="KW-0862">Zinc</keyword>
<feature type="binding site" evidence="5">
    <location>
        <position position="161"/>
    </location>
    <ligand>
        <name>Zn(2+)</name>
        <dbReference type="ChEBI" id="CHEBI:29105"/>
    </ligand>
</feature>
<feature type="binding site" evidence="5">
    <location>
        <position position="90"/>
    </location>
    <ligand>
        <name>Zn(2+)</name>
        <dbReference type="ChEBI" id="CHEBI:29105"/>
    </ligand>
</feature>
<gene>
    <name evidence="5" type="primary">folE</name>
    <name evidence="7" type="ORF">HF576_01680</name>
</gene>
<proteinExistence type="inferred from homology"/>
<evidence type="ECO:0000313" key="7">
    <source>
        <dbReference type="EMBL" id="NLP82549.1"/>
    </source>
</evidence>
<dbReference type="SUPFAM" id="SSF55620">
    <property type="entry name" value="Tetrahydrobiopterin biosynthesis enzymes-like"/>
    <property type="match status" value="1"/>
</dbReference>
<evidence type="ECO:0000256" key="3">
    <source>
        <dbReference type="ARBA" id="ARBA00022563"/>
    </source>
</evidence>
<keyword evidence="4 5" id="KW-0378">Hydrolase</keyword>
<dbReference type="Proteomes" id="UP001429745">
    <property type="component" value="Unassembled WGS sequence"/>
</dbReference>
<name>A0ABX1K6N2_9MICO</name>
<dbReference type="Gene3D" id="3.30.1130.10">
    <property type="match status" value="1"/>
</dbReference>
<comment type="subunit">
    <text evidence="5">Homopolymer.</text>
</comment>
<dbReference type="RefSeq" id="WP_168911047.1">
    <property type="nucleotide sequence ID" value="NZ_JABACI010000001.1"/>
</dbReference>
<comment type="similarity">
    <text evidence="5">Belongs to the GTP cyclohydrolase I family.</text>
</comment>
<feature type="binding site" evidence="5">
    <location>
        <position position="93"/>
    </location>
    <ligand>
        <name>Zn(2+)</name>
        <dbReference type="ChEBI" id="CHEBI:29105"/>
    </ligand>
</feature>
<dbReference type="NCBIfam" id="NF006825">
    <property type="entry name" value="PRK09347.1-2"/>
    <property type="match status" value="1"/>
</dbReference>
<evidence type="ECO:0000259" key="6">
    <source>
        <dbReference type="Pfam" id="PF01227"/>
    </source>
</evidence>
<evidence type="ECO:0000313" key="8">
    <source>
        <dbReference type="Proteomes" id="UP001429745"/>
    </source>
</evidence>
<keyword evidence="5" id="KW-0342">GTP-binding</keyword>
<dbReference type="HAMAP" id="MF_00223">
    <property type="entry name" value="FolE"/>
    <property type="match status" value="1"/>
</dbReference>
<dbReference type="EMBL" id="JABACI010000001">
    <property type="protein sequence ID" value="NLP82549.1"/>
    <property type="molecule type" value="Genomic_DNA"/>
</dbReference>
<evidence type="ECO:0000256" key="1">
    <source>
        <dbReference type="ARBA" id="ARBA00001052"/>
    </source>
</evidence>
<comment type="catalytic activity">
    <reaction evidence="1 5">
        <text>GTP + H2O = 7,8-dihydroneopterin 3'-triphosphate + formate + H(+)</text>
        <dbReference type="Rhea" id="RHEA:17473"/>
        <dbReference type="ChEBI" id="CHEBI:15377"/>
        <dbReference type="ChEBI" id="CHEBI:15378"/>
        <dbReference type="ChEBI" id="CHEBI:15740"/>
        <dbReference type="ChEBI" id="CHEBI:37565"/>
        <dbReference type="ChEBI" id="CHEBI:58462"/>
        <dbReference type="EC" id="3.5.4.16"/>
    </reaction>
</comment>
<dbReference type="InterPro" id="IPR001474">
    <property type="entry name" value="GTP_CycHdrlase_I"/>
</dbReference>
<comment type="pathway">
    <text evidence="2 5">Cofactor biosynthesis; 7,8-dihydroneopterin triphosphate biosynthesis; 7,8-dihydroneopterin triphosphate from GTP: step 1/1.</text>
</comment>
<dbReference type="EC" id="3.5.4.16" evidence="5"/>
<keyword evidence="5" id="KW-0547">Nucleotide-binding</keyword>
<keyword evidence="5" id="KW-0479">Metal-binding</keyword>